<sequence>MSDRKEWQHSYQPMNYNGYDSYGSNSQSIGQHYGQYNFTHQGGPKNQYGSSSQFSGQYGGHNYVGGFGGQYGGHNYIGGYDLMNQNGSNDKMALVVKPIKVAMAANTILHISIALVANSMANMETTVMAKII</sequence>
<keyword evidence="3" id="KW-1185">Reference proteome</keyword>
<evidence type="ECO:0000256" key="1">
    <source>
        <dbReference type="SAM" id="MobiDB-lite"/>
    </source>
</evidence>
<comment type="caution">
    <text evidence="2">The sequence shown here is derived from an EMBL/GenBank/DDBJ whole genome shotgun (WGS) entry which is preliminary data.</text>
</comment>
<proteinExistence type="predicted"/>
<name>A0A314YI94_PRUYE</name>
<organism evidence="2 3">
    <name type="scientific">Prunus yedoensis var. nudiflora</name>
    <dbReference type="NCBI Taxonomy" id="2094558"/>
    <lineage>
        <taxon>Eukaryota</taxon>
        <taxon>Viridiplantae</taxon>
        <taxon>Streptophyta</taxon>
        <taxon>Embryophyta</taxon>
        <taxon>Tracheophyta</taxon>
        <taxon>Spermatophyta</taxon>
        <taxon>Magnoliopsida</taxon>
        <taxon>eudicotyledons</taxon>
        <taxon>Gunneridae</taxon>
        <taxon>Pentapetalae</taxon>
        <taxon>rosids</taxon>
        <taxon>fabids</taxon>
        <taxon>Rosales</taxon>
        <taxon>Rosaceae</taxon>
        <taxon>Amygdaloideae</taxon>
        <taxon>Amygdaleae</taxon>
        <taxon>Prunus</taxon>
    </lineage>
</organism>
<evidence type="ECO:0000313" key="3">
    <source>
        <dbReference type="Proteomes" id="UP000250321"/>
    </source>
</evidence>
<dbReference type="AlphaFoldDB" id="A0A314YI94"/>
<protein>
    <submittedName>
        <fullName evidence="2">Shematrin-like protein 1</fullName>
    </submittedName>
</protein>
<gene>
    <name evidence="2" type="ORF">Pyn_07259</name>
</gene>
<feature type="region of interest" description="Disordered" evidence="1">
    <location>
        <begin position="33"/>
        <end position="53"/>
    </location>
</feature>
<dbReference type="EMBL" id="PJQY01001184">
    <property type="protein sequence ID" value="PQQ04859.1"/>
    <property type="molecule type" value="Genomic_DNA"/>
</dbReference>
<reference evidence="2 3" key="1">
    <citation type="submission" date="2018-02" db="EMBL/GenBank/DDBJ databases">
        <title>Draft genome of wild Prunus yedoensis var. nudiflora.</title>
        <authorList>
            <person name="Baek S."/>
            <person name="Kim J.-H."/>
            <person name="Choi K."/>
            <person name="Kim G.-B."/>
            <person name="Cho A."/>
            <person name="Jang H."/>
            <person name="Shin C.-H."/>
            <person name="Yu H.-J."/>
            <person name="Mun J.-H."/>
        </authorList>
    </citation>
    <scope>NUCLEOTIDE SEQUENCE [LARGE SCALE GENOMIC DNA]</scope>
    <source>
        <strain evidence="3">cv. Jeju island</strain>
        <tissue evidence="2">Leaf</tissue>
    </source>
</reference>
<evidence type="ECO:0000313" key="2">
    <source>
        <dbReference type="EMBL" id="PQQ04859.1"/>
    </source>
</evidence>
<dbReference type="Proteomes" id="UP000250321">
    <property type="component" value="Unassembled WGS sequence"/>
</dbReference>
<accession>A0A314YI94</accession>